<feature type="repeat" description="PPR" evidence="2">
    <location>
        <begin position="55"/>
        <end position="89"/>
    </location>
</feature>
<reference evidence="4" key="2">
    <citation type="submission" date="2024-10" db="UniProtKB">
        <authorList>
            <consortium name="EnsemblProtists"/>
        </authorList>
    </citation>
    <scope>IDENTIFICATION</scope>
</reference>
<organism evidence="4 5">
    <name type="scientific">Emiliania huxleyi (strain CCMP1516)</name>
    <dbReference type="NCBI Taxonomy" id="280463"/>
    <lineage>
        <taxon>Eukaryota</taxon>
        <taxon>Haptista</taxon>
        <taxon>Haptophyta</taxon>
        <taxon>Prymnesiophyceae</taxon>
        <taxon>Isochrysidales</taxon>
        <taxon>Noelaerhabdaceae</taxon>
        <taxon>Emiliania</taxon>
    </lineage>
</organism>
<dbReference type="NCBIfam" id="TIGR00756">
    <property type="entry name" value="PPR"/>
    <property type="match status" value="2"/>
</dbReference>
<dbReference type="PANTHER" id="PTHR47447">
    <property type="entry name" value="OS03G0856100 PROTEIN"/>
    <property type="match status" value="1"/>
</dbReference>
<feature type="repeat" description="PPR" evidence="2">
    <location>
        <begin position="90"/>
        <end position="124"/>
    </location>
</feature>
<keyword evidence="5" id="KW-1185">Reference proteome</keyword>
<evidence type="ECO:0000256" key="1">
    <source>
        <dbReference type="ARBA" id="ARBA00022737"/>
    </source>
</evidence>
<sequence>MVHGAVHALRSTSVVPPSADSLSFMGRLKGCKARRSWQDALALLREMEHLRVPADAFHYTAAMTCCTKAGEWQQALRLLDELVHSGTQPDLSCFNAALSACASAGRPQEAASILQQMPRCGVEPSAACLSAAGQACTAAGDWEGALRLFDEMSARAGLTPAFGDYKKAIDAARAGGDTARVAKLALAASALRPRPRPHMQAWLWGLWRVAEIKLLLTELQHELPAVDEAATAKLLRDLSTAAQCGTMPDFGHGGARSGYTLAHLGNRASKVAGLFQLDEPPWLRAALVQGATHGMSGGEVLSVAGGPGFDLVALALVRGFEGLLPADGRLAVRVLDFEGRWHEQAAAVERALRRRMPFPLACSFGCCDITQSLKHPANSALCGALSSTRLLIASYCVAENALALRSGEFVFFEELARSAEEGTVLVVLETTHRQFPAIVAAAQRGAGKAALQLACPRVASNNGYSLCLVKQAVATRPGHAGWEADAGAADEEAQAAATRLEEQRLLLERFGRDNEIHARSRGTQV</sequence>
<dbReference type="KEGG" id="ehx:EMIHUDRAFT_220567"/>
<dbReference type="AlphaFoldDB" id="A0A0D3I0N3"/>
<dbReference type="PANTHER" id="PTHR47447:SF28">
    <property type="entry name" value="PENTACOTRIPEPTIDE-REPEAT REGION OF PRORP DOMAIN-CONTAINING PROTEIN"/>
    <property type="match status" value="1"/>
</dbReference>
<dbReference type="Gene3D" id="1.25.40.10">
    <property type="entry name" value="Tetratricopeptide repeat domain"/>
    <property type="match status" value="1"/>
</dbReference>
<dbReference type="InterPro" id="IPR033443">
    <property type="entry name" value="PROP1-like_PPR_dom"/>
</dbReference>
<reference evidence="5" key="1">
    <citation type="journal article" date="2013" name="Nature">
        <title>Pan genome of the phytoplankton Emiliania underpins its global distribution.</title>
        <authorList>
            <person name="Read B.A."/>
            <person name="Kegel J."/>
            <person name="Klute M.J."/>
            <person name="Kuo A."/>
            <person name="Lefebvre S.C."/>
            <person name="Maumus F."/>
            <person name="Mayer C."/>
            <person name="Miller J."/>
            <person name="Monier A."/>
            <person name="Salamov A."/>
            <person name="Young J."/>
            <person name="Aguilar M."/>
            <person name="Claverie J.M."/>
            <person name="Frickenhaus S."/>
            <person name="Gonzalez K."/>
            <person name="Herman E.K."/>
            <person name="Lin Y.C."/>
            <person name="Napier J."/>
            <person name="Ogata H."/>
            <person name="Sarno A.F."/>
            <person name="Shmutz J."/>
            <person name="Schroeder D."/>
            <person name="de Vargas C."/>
            <person name="Verret F."/>
            <person name="von Dassow P."/>
            <person name="Valentin K."/>
            <person name="Van de Peer Y."/>
            <person name="Wheeler G."/>
            <person name="Dacks J.B."/>
            <person name="Delwiche C.F."/>
            <person name="Dyhrman S.T."/>
            <person name="Glockner G."/>
            <person name="John U."/>
            <person name="Richards T."/>
            <person name="Worden A.Z."/>
            <person name="Zhang X."/>
            <person name="Grigoriev I.V."/>
            <person name="Allen A.E."/>
            <person name="Bidle K."/>
            <person name="Borodovsky M."/>
            <person name="Bowler C."/>
            <person name="Brownlee C."/>
            <person name="Cock J.M."/>
            <person name="Elias M."/>
            <person name="Gladyshev V.N."/>
            <person name="Groth M."/>
            <person name="Guda C."/>
            <person name="Hadaegh A."/>
            <person name="Iglesias-Rodriguez M.D."/>
            <person name="Jenkins J."/>
            <person name="Jones B.M."/>
            <person name="Lawson T."/>
            <person name="Leese F."/>
            <person name="Lindquist E."/>
            <person name="Lobanov A."/>
            <person name="Lomsadze A."/>
            <person name="Malik S.B."/>
            <person name="Marsh M.E."/>
            <person name="Mackinder L."/>
            <person name="Mock T."/>
            <person name="Mueller-Roeber B."/>
            <person name="Pagarete A."/>
            <person name="Parker M."/>
            <person name="Probert I."/>
            <person name="Quesneville H."/>
            <person name="Raines C."/>
            <person name="Rensing S.A."/>
            <person name="Riano-Pachon D.M."/>
            <person name="Richier S."/>
            <person name="Rokitta S."/>
            <person name="Shiraiwa Y."/>
            <person name="Soanes D.M."/>
            <person name="van der Giezen M."/>
            <person name="Wahlund T.M."/>
            <person name="Williams B."/>
            <person name="Wilson W."/>
            <person name="Wolfe G."/>
            <person name="Wurch L.L."/>
        </authorList>
    </citation>
    <scope>NUCLEOTIDE SEQUENCE</scope>
</reference>
<dbReference type="Proteomes" id="UP000013827">
    <property type="component" value="Unassembled WGS sequence"/>
</dbReference>
<dbReference type="STRING" id="2903.R1B5F4"/>
<dbReference type="InterPro" id="IPR011990">
    <property type="entry name" value="TPR-like_helical_dom_sf"/>
</dbReference>
<feature type="domain" description="PROP1-like PPR" evidence="3">
    <location>
        <begin position="56"/>
        <end position="177"/>
    </location>
</feature>
<dbReference type="eggNOG" id="KOG4197">
    <property type="taxonomic scope" value="Eukaryota"/>
</dbReference>
<evidence type="ECO:0000313" key="5">
    <source>
        <dbReference type="Proteomes" id="UP000013827"/>
    </source>
</evidence>
<evidence type="ECO:0000256" key="2">
    <source>
        <dbReference type="PROSITE-ProRule" id="PRU00708"/>
    </source>
</evidence>
<dbReference type="PaxDb" id="2903-EOD04818"/>
<dbReference type="InterPro" id="IPR002885">
    <property type="entry name" value="PPR_rpt"/>
</dbReference>
<protein>
    <recommendedName>
        <fullName evidence="3">PROP1-like PPR domain-containing protein</fullName>
    </recommendedName>
</protein>
<evidence type="ECO:0000313" key="4">
    <source>
        <dbReference type="EnsemblProtists" id="EOD04818"/>
    </source>
</evidence>
<proteinExistence type="predicted"/>
<dbReference type="Pfam" id="PF17177">
    <property type="entry name" value="PPR_long"/>
    <property type="match status" value="1"/>
</dbReference>
<accession>A0A0D3I0N3</accession>
<evidence type="ECO:0000259" key="3">
    <source>
        <dbReference type="Pfam" id="PF17177"/>
    </source>
</evidence>
<dbReference type="RefSeq" id="XP_005757247.1">
    <property type="nucleotide sequence ID" value="XM_005757190.1"/>
</dbReference>
<dbReference type="HOGENOM" id="CLU_519222_0_0_1"/>
<name>A0A0D3I0N3_EMIH1</name>
<dbReference type="GeneID" id="17250991"/>
<dbReference type="SUPFAM" id="SSF48452">
    <property type="entry name" value="TPR-like"/>
    <property type="match status" value="1"/>
</dbReference>
<keyword evidence="1" id="KW-0677">Repeat</keyword>
<dbReference type="EnsemblProtists" id="EOD04818">
    <property type="protein sequence ID" value="EOD04818"/>
    <property type="gene ID" value="EMIHUDRAFT_220567"/>
</dbReference>
<dbReference type="PROSITE" id="PS51375">
    <property type="entry name" value="PPR"/>
    <property type="match status" value="2"/>
</dbReference>